<feature type="region of interest" description="Disordered" evidence="1">
    <location>
        <begin position="1"/>
        <end position="91"/>
    </location>
</feature>
<protein>
    <submittedName>
        <fullName evidence="2">Uncharacterized protein</fullName>
    </submittedName>
</protein>
<dbReference type="EMBL" id="BPLR01011634">
    <property type="protein sequence ID" value="GIY47836.1"/>
    <property type="molecule type" value="Genomic_DNA"/>
</dbReference>
<dbReference type="Proteomes" id="UP001054945">
    <property type="component" value="Unassembled WGS sequence"/>
</dbReference>
<evidence type="ECO:0000256" key="1">
    <source>
        <dbReference type="SAM" id="MobiDB-lite"/>
    </source>
</evidence>
<evidence type="ECO:0000313" key="2">
    <source>
        <dbReference type="EMBL" id="GIY47836.1"/>
    </source>
</evidence>
<dbReference type="AlphaFoldDB" id="A0AAV4TS30"/>
<name>A0AAV4TS30_CAEEX</name>
<keyword evidence="3" id="KW-1185">Reference proteome</keyword>
<sequence length="244" mass="27611">MSVEERRNPKPSTSTTPEAQQTNEQAAKQSTTKTDRTKKSKRRMEDEDGFIIPAKHLISRGGSKGPKSASKNNATYGKPIPAPQPRTQPPVSNRRFADVAAGRAQNLIPPTEAPLNKSAMEFFKLLLAYIDDESIDFDQLLEAVRLALPSLNSITDHHEKAVTLLRFYNIVRKIIIFNMLPFNNINLHSLRIGYWNANGVRRQLQEVKEFVSDHDLIFFLSKKPSFIQGLTRRFQISHSTETIG</sequence>
<feature type="compositionally biased region" description="Polar residues" evidence="1">
    <location>
        <begin position="10"/>
        <end position="29"/>
    </location>
</feature>
<comment type="caution">
    <text evidence="2">The sequence shown here is derived from an EMBL/GenBank/DDBJ whole genome shotgun (WGS) entry which is preliminary data.</text>
</comment>
<evidence type="ECO:0000313" key="3">
    <source>
        <dbReference type="Proteomes" id="UP001054945"/>
    </source>
</evidence>
<gene>
    <name evidence="2" type="ORF">CEXT_243401</name>
</gene>
<reference evidence="2 3" key="1">
    <citation type="submission" date="2021-06" db="EMBL/GenBank/DDBJ databases">
        <title>Caerostris extrusa draft genome.</title>
        <authorList>
            <person name="Kono N."/>
            <person name="Arakawa K."/>
        </authorList>
    </citation>
    <scope>NUCLEOTIDE SEQUENCE [LARGE SCALE GENOMIC DNA]</scope>
</reference>
<accession>A0AAV4TS30</accession>
<proteinExistence type="predicted"/>
<organism evidence="2 3">
    <name type="scientific">Caerostris extrusa</name>
    <name type="common">Bark spider</name>
    <name type="synonym">Caerostris bankana</name>
    <dbReference type="NCBI Taxonomy" id="172846"/>
    <lineage>
        <taxon>Eukaryota</taxon>
        <taxon>Metazoa</taxon>
        <taxon>Ecdysozoa</taxon>
        <taxon>Arthropoda</taxon>
        <taxon>Chelicerata</taxon>
        <taxon>Arachnida</taxon>
        <taxon>Araneae</taxon>
        <taxon>Araneomorphae</taxon>
        <taxon>Entelegynae</taxon>
        <taxon>Araneoidea</taxon>
        <taxon>Araneidae</taxon>
        <taxon>Caerostris</taxon>
    </lineage>
</organism>